<dbReference type="InterPro" id="IPR011009">
    <property type="entry name" value="Kinase-like_dom_sf"/>
</dbReference>
<proteinExistence type="predicted"/>
<evidence type="ECO:0000259" key="1">
    <source>
        <dbReference type="PROSITE" id="PS50011"/>
    </source>
</evidence>
<organism evidence="2 3">
    <name type="scientific">Tolypocladium capitatum</name>
    <dbReference type="NCBI Taxonomy" id="45235"/>
    <lineage>
        <taxon>Eukaryota</taxon>
        <taxon>Fungi</taxon>
        <taxon>Dikarya</taxon>
        <taxon>Ascomycota</taxon>
        <taxon>Pezizomycotina</taxon>
        <taxon>Sordariomycetes</taxon>
        <taxon>Hypocreomycetidae</taxon>
        <taxon>Hypocreales</taxon>
        <taxon>Ophiocordycipitaceae</taxon>
        <taxon>Tolypocladium</taxon>
    </lineage>
</organism>
<dbReference type="Gene3D" id="3.30.200.20">
    <property type="entry name" value="Phosphorylase Kinase, domain 1"/>
    <property type="match status" value="1"/>
</dbReference>
<sequence>MEDSAVHDTPPPPWSVLEFTFSDRNTDSDLMIMCNKKCFVMHSTAANFSDSPQLKEKYLFFLEVARNFELDGYTVEDFYDWAVEPLLPMFRNLPSIEEGHSLLDEYLFPETLVYALRADSRELIATPLESSLRRETRSRFGVVLPDETCTAWPCFHPFEVRICPQCPPTIGLPLSQTPNKVSLRDGTVAFVKLIRRGDKNNLIRELDSYTKIKAALLDDALPISRLKGLVRDESGSVYGLLLTYIDCRRVTLACAAPKPDTPTCQREKWAVQIQDTVYQLHSAGIVWGDAKPDNVLIDRNQDAWVVDFGGGYTDGWVPKELTGTVEGDLVALKKMVAFIGVRRSLEGTSR</sequence>
<dbReference type="OrthoDB" id="4777439at2759"/>
<dbReference type="AlphaFoldDB" id="A0A2K3Q5Q8"/>
<dbReference type="Gene3D" id="1.10.510.10">
    <property type="entry name" value="Transferase(Phosphotransferase) domain 1"/>
    <property type="match status" value="1"/>
</dbReference>
<dbReference type="GO" id="GO:0004672">
    <property type="term" value="F:protein kinase activity"/>
    <property type="evidence" value="ECO:0007669"/>
    <property type="project" value="InterPro"/>
</dbReference>
<keyword evidence="2" id="KW-0418">Kinase</keyword>
<name>A0A2K3Q5Q8_9HYPO</name>
<gene>
    <name evidence="2" type="ORF">TCAP_07052</name>
</gene>
<dbReference type="EMBL" id="NRSZ01001170">
    <property type="protein sequence ID" value="PNY22833.1"/>
    <property type="molecule type" value="Genomic_DNA"/>
</dbReference>
<dbReference type="GO" id="GO:0005524">
    <property type="term" value="F:ATP binding"/>
    <property type="evidence" value="ECO:0007669"/>
    <property type="project" value="InterPro"/>
</dbReference>
<keyword evidence="3" id="KW-1185">Reference proteome</keyword>
<dbReference type="STRING" id="45235.A0A2K3Q5Q8"/>
<reference evidence="2 3" key="1">
    <citation type="submission" date="2017-08" db="EMBL/GenBank/DDBJ databases">
        <title>Harnessing the power of phylogenomics to disentangle the directionality and signatures of interkingdom host jumping in the parasitic fungal genus Tolypocladium.</title>
        <authorList>
            <person name="Quandt C.A."/>
            <person name="Patterson W."/>
            <person name="Spatafora J.W."/>
        </authorList>
    </citation>
    <scope>NUCLEOTIDE SEQUENCE [LARGE SCALE GENOMIC DNA]</scope>
    <source>
        <strain evidence="2 3">CBS 113982</strain>
    </source>
</reference>
<dbReference type="PROSITE" id="PS50011">
    <property type="entry name" value="PROTEIN_KINASE_DOM"/>
    <property type="match status" value="1"/>
</dbReference>
<dbReference type="SUPFAM" id="SSF56112">
    <property type="entry name" value="Protein kinase-like (PK-like)"/>
    <property type="match status" value="1"/>
</dbReference>
<dbReference type="Pfam" id="PF00069">
    <property type="entry name" value="Pkinase"/>
    <property type="match status" value="1"/>
</dbReference>
<evidence type="ECO:0000313" key="3">
    <source>
        <dbReference type="Proteomes" id="UP000236621"/>
    </source>
</evidence>
<keyword evidence="2" id="KW-0808">Transferase</keyword>
<dbReference type="InterPro" id="IPR000719">
    <property type="entry name" value="Prot_kinase_dom"/>
</dbReference>
<feature type="domain" description="Protein kinase" evidence="1">
    <location>
        <begin position="129"/>
        <end position="350"/>
    </location>
</feature>
<accession>A0A2K3Q5Q8</accession>
<dbReference type="Proteomes" id="UP000236621">
    <property type="component" value="Unassembled WGS sequence"/>
</dbReference>
<protein>
    <submittedName>
        <fullName evidence="2">Serine/threonine-protein kinase PKH1</fullName>
    </submittedName>
</protein>
<comment type="caution">
    <text evidence="2">The sequence shown here is derived from an EMBL/GenBank/DDBJ whole genome shotgun (WGS) entry which is preliminary data.</text>
</comment>
<evidence type="ECO:0000313" key="2">
    <source>
        <dbReference type="EMBL" id="PNY22833.1"/>
    </source>
</evidence>